<sequence>MELNLATNPDANSAHRSTLATQSQDPKMSHTISTATSPAPQSICDSTRDHTK</sequence>
<organism evidence="2 3">
    <name type="scientific">Phrynocephalus forsythii</name>
    <dbReference type="NCBI Taxonomy" id="171643"/>
    <lineage>
        <taxon>Eukaryota</taxon>
        <taxon>Metazoa</taxon>
        <taxon>Chordata</taxon>
        <taxon>Craniata</taxon>
        <taxon>Vertebrata</taxon>
        <taxon>Euteleostomi</taxon>
        <taxon>Lepidosauria</taxon>
        <taxon>Squamata</taxon>
        <taxon>Bifurcata</taxon>
        <taxon>Unidentata</taxon>
        <taxon>Episquamata</taxon>
        <taxon>Toxicofera</taxon>
        <taxon>Iguania</taxon>
        <taxon>Acrodonta</taxon>
        <taxon>Agamidae</taxon>
        <taxon>Agaminae</taxon>
        <taxon>Phrynocephalus</taxon>
    </lineage>
</organism>
<dbReference type="Proteomes" id="UP001142489">
    <property type="component" value="Unassembled WGS sequence"/>
</dbReference>
<keyword evidence="3" id="KW-1185">Reference proteome</keyword>
<feature type="region of interest" description="Disordered" evidence="1">
    <location>
        <begin position="1"/>
        <end position="52"/>
    </location>
</feature>
<dbReference type="AlphaFoldDB" id="A0A9Q0XXT4"/>
<feature type="compositionally biased region" description="Polar residues" evidence="1">
    <location>
        <begin position="1"/>
        <end position="45"/>
    </location>
</feature>
<evidence type="ECO:0000256" key="1">
    <source>
        <dbReference type="SAM" id="MobiDB-lite"/>
    </source>
</evidence>
<evidence type="ECO:0000313" key="3">
    <source>
        <dbReference type="Proteomes" id="UP001142489"/>
    </source>
</evidence>
<evidence type="ECO:0000313" key="2">
    <source>
        <dbReference type="EMBL" id="KAJ7332285.1"/>
    </source>
</evidence>
<accession>A0A9Q0XXT4</accession>
<reference evidence="2" key="1">
    <citation type="journal article" date="2023" name="DNA Res.">
        <title>Chromosome-level genome assembly of Phrynocephalus forsythii using third-generation DNA sequencing and Hi-C analysis.</title>
        <authorList>
            <person name="Qi Y."/>
            <person name="Zhao W."/>
            <person name="Zhao Y."/>
            <person name="Niu C."/>
            <person name="Cao S."/>
            <person name="Zhang Y."/>
        </authorList>
    </citation>
    <scope>NUCLEOTIDE SEQUENCE</scope>
    <source>
        <tissue evidence="2">Muscle</tissue>
    </source>
</reference>
<comment type="caution">
    <text evidence="2">The sequence shown here is derived from an EMBL/GenBank/DDBJ whole genome shotgun (WGS) entry which is preliminary data.</text>
</comment>
<dbReference type="EMBL" id="JAPFRF010000005">
    <property type="protein sequence ID" value="KAJ7332285.1"/>
    <property type="molecule type" value="Genomic_DNA"/>
</dbReference>
<proteinExistence type="predicted"/>
<gene>
    <name evidence="2" type="ORF">JRQ81_014465</name>
</gene>
<name>A0A9Q0XXT4_9SAUR</name>
<protein>
    <submittedName>
        <fullName evidence="2">Uncharacterized protein</fullName>
    </submittedName>
</protein>